<dbReference type="SUPFAM" id="SSF56024">
    <property type="entry name" value="Phospholipase D/nuclease"/>
    <property type="match status" value="2"/>
</dbReference>
<evidence type="ECO:0000256" key="6">
    <source>
        <dbReference type="HAMAP-Rule" id="MF_00347"/>
    </source>
</evidence>
<keyword evidence="13" id="KW-1185">Reference proteome</keyword>
<dbReference type="HAMAP" id="MF_00347">
    <property type="entry name" value="Polyphosphate_kinase"/>
    <property type="match status" value="1"/>
</dbReference>
<comment type="catalytic activity">
    <reaction evidence="6 7">
        <text>[phosphate](n) + ATP = [phosphate](n+1) + ADP</text>
        <dbReference type="Rhea" id="RHEA:19573"/>
        <dbReference type="Rhea" id="RHEA-COMP:9859"/>
        <dbReference type="Rhea" id="RHEA-COMP:14280"/>
        <dbReference type="ChEBI" id="CHEBI:16838"/>
        <dbReference type="ChEBI" id="CHEBI:30616"/>
        <dbReference type="ChEBI" id="CHEBI:456216"/>
        <dbReference type="EC" id="2.7.4.1"/>
    </reaction>
</comment>
<dbReference type="GO" id="GO:0008976">
    <property type="term" value="F:polyphosphate kinase activity"/>
    <property type="evidence" value="ECO:0007669"/>
    <property type="project" value="UniProtKB-EC"/>
</dbReference>
<evidence type="ECO:0000259" key="9">
    <source>
        <dbReference type="Pfam" id="PF13089"/>
    </source>
</evidence>
<dbReference type="EMBL" id="JBFRYB010000001">
    <property type="protein sequence ID" value="MEX1664713.1"/>
    <property type="molecule type" value="Genomic_DNA"/>
</dbReference>
<feature type="active site" description="Phosphohistidine intermediate" evidence="6">
    <location>
        <position position="434"/>
    </location>
</feature>
<dbReference type="InterPro" id="IPR036832">
    <property type="entry name" value="PPK_N_dom_sf"/>
</dbReference>
<comment type="PTM">
    <text evidence="6 7">An intermediate of this reaction is the autophosphorylated ppk in which a phosphate is covalently linked to a histidine residue through a N-P bond.</text>
</comment>
<evidence type="ECO:0000313" key="13">
    <source>
        <dbReference type="Proteomes" id="UP001557484"/>
    </source>
</evidence>
<feature type="domain" description="Polyphosphate kinase N-terminal" evidence="9">
    <location>
        <begin position="11"/>
        <end position="111"/>
    </location>
</feature>
<dbReference type="Pfam" id="PF17941">
    <property type="entry name" value="PP_kinase_C_1"/>
    <property type="match status" value="1"/>
</dbReference>
<dbReference type="InterPro" id="IPR041108">
    <property type="entry name" value="PP_kinase_C_1"/>
</dbReference>
<sequence length="713" mass="81400">MSGQSEVTTWIAKELSWLSFNERVLQEAEDPEVPVIQRIRYLGIFSNNLDEFFRVRVADVRRLAAFSPPSKQDEYKALLEEIRQMVMKLQHRFDAVYQENLKELRRRKIYLVSERQLDETQTKFVREYFHSHIQQELVPIILDDANPIPELNDASIYLAIKLSSEQQTRFALLEIPTVRLDRFIRIPGRKGKHGKVLIALENMIRVCLPEVFRGIFPMGETAAYTLKLTRDADLELGEEVTHTFVEKMTQSLKRRKKGDPVRFVYDGAMPKDLLEYLVKRLGLGRLDSMIPGGRYHNSKDFMSFPNLGPAYLDNKHLPVIPVPAIDQAENILSCLREQDILLHYPYHSFNYLTDLLKTAAIDPAVKTIKASLYRVASNSHVVDALLNAVANHKEVTVVVELQARFDEAANIALSQRLTDGGVNVILGVPGLKVHSKLISIVRQEGSVQKYYSHIGTGNFNEKTAKVYTDFSLLTYDQALGDEVAKVFDFIAYNYKRHEFKHLGVSPLNSRERLLGLVETEIRNAKKGRECGITLKCNNLVDRELIDKLYKASSVGVPVRLIVRGMCSLVPGVKGLSDNIEAISIVDGFLEHPRVYIFRNAGEPRYFISSADLMTRNIDFRVEVTCPVYSKTLQHTLQSIIDLQWADNVKARILDASQSNVFKPRKKSAARIRSQLLTHKFLSTGKLPRMAKLEYRPRLKPKPVKVKVKTKTKK</sequence>
<feature type="binding site" evidence="6">
    <location>
        <position position="467"/>
    </location>
    <ligand>
        <name>ATP</name>
        <dbReference type="ChEBI" id="CHEBI:30616"/>
    </ligand>
</feature>
<evidence type="ECO:0000256" key="2">
    <source>
        <dbReference type="ARBA" id="ARBA00022679"/>
    </source>
</evidence>
<protein>
    <recommendedName>
        <fullName evidence="6 7">Polyphosphate kinase</fullName>
        <ecNumber evidence="6 7">2.7.4.1</ecNumber>
    </recommendedName>
    <alternativeName>
        <fullName evidence="6">ATP-polyphosphate phosphotransferase</fullName>
    </alternativeName>
    <alternativeName>
        <fullName evidence="6">Polyphosphoric acid kinase</fullName>
    </alternativeName>
</protein>
<name>A0ABV3TSY2_9GAMM</name>
<evidence type="ECO:0000259" key="10">
    <source>
        <dbReference type="Pfam" id="PF13090"/>
    </source>
</evidence>
<evidence type="ECO:0000256" key="3">
    <source>
        <dbReference type="ARBA" id="ARBA00022741"/>
    </source>
</evidence>
<dbReference type="Pfam" id="PF13090">
    <property type="entry name" value="PP_kinase_C"/>
    <property type="match status" value="1"/>
</dbReference>
<gene>
    <name evidence="12" type="primary">ppk1</name>
    <name evidence="6" type="synonym">ppk</name>
    <name evidence="12" type="ORF">AB4875_04385</name>
</gene>
<evidence type="ECO:0000256" key="5">
    <source>
        <dbReference type="ARBA" id="ARBA00022840"/>
    </source>
</evidence>
<comment type="caution">
    <text evidence="12">The sequence shown here is derived from an EMBL/GenBank/DDBJ whole genome shotgun (WGS) entry which is preliminary data.</text>
</comment>
<evidence type="ECO:0000256" key="1">
    <source>
        <dbReference type="ARBA" id="ARBA00022553"/>
    </source>
</evidence>
<feature type="binding site" evidence="6">
    <location>
        <position position="404"/>
    </location>
    <ligand>
        <name>Mg(2+)</name>
        <dbReference type="ChEBI" id="CHEBI:18420"/>
    </ligand>
</feature>
<dbReference type="InterPro" id="IPR003414">
    <property type="entry name" value="PP_kinase"/>
</dbReference>
<dbReference type="InterPro" id="IPR036830">
    <property type="entry name" value="PP_kinase_middle_dom_sf"/>
</dbReference>
<organism evidence="12 13">
    <name type="scientific">Zhongshania arctica</name>
    <dbReference type="NCBI Taxonomy" id="3238302"/>
    <lineage>
        <taxon>Bacteria</taxon>
        <taxon>Pseudomonadati</taxon>
        <taxon>Pseudomonadota</taxon>
        <taxon>Gammaproteobacteria</taxon>
        <taxon>Cellvibrionales</taxon>
        <taxon>Spongiibacteraceae</taxon>
        <taxon>Zhongshania</taxon>
    </lineage>
</organism>
<feature type="domain" description="Polyphosphate kinase C-terminal" evidence="11">
    <location>
        <begin position="331"/>
        <end position="495"/>
    </location>
</feature>
<keyword evidence="1 6" id="KW-0597">Phosphoprotein</keyword>
<dbReference type="Gene3D" id="3.30.870.10">
    <property type="entry name" value="Endonuclease Chain A"/>
    <property type="match status" value="2"/>
</dbReference>
<comment type="cofactor">
    <cofactor evidence="6">
        <name>Mg(2+)</name>
        <dbReference type="ChEBI" id="CHEBI:18420"/>
    </cofactor>
</comment>
<dbReference type="SUPFAM" id="SSF143724">
    <property type="entry name" value="PHP14-like"/>
    <property type="match status" value="1"/>
</dbReference>
<dbReference type="EC" id="2.7.4.1" evidence="6 7"/>
<feature type="binding site" evidence="6">
    <location>
        <position position="374"/>
    </location>
    <ligand>
        <name>Mg(2+)</name>
        <dbReference type="ChEBI" id="CHEBI:18420"/>
    </ligand>
</feature>
<dbReference type="Pfam" id="PF02503">
    <property type="entry name" value="PP_kinase"/>
    <property type="match status" value="1"/>
</dbReference>
<dbReference type="Pfam" id="PF13089">
    <property type="entry name" value="PP_kinase_N"/>
    <property type="match status" value="1"/>
</dbReference>
<feature type="domain" description="Polyphosphate kinase C-terminal" evidence="10">
    <location>
        <begin position="502"/>
        <end position="674"/>
    </location>
</feature>
<dbReference type="NCBIfam" id="TIGR03705">
    <property type="entry name" value="poly_P_kin"/>
    <property type="match status" value="1"/>
</dbReference>
<keyword evidence="6" id="KW-0479">Metal-binding</keyword>
<keyword evidence="6" id="KW-0460">Magnesium</keyword>
<reference evidence="12 13" key="1">
    <citation type="journal article" date="2011" name="Int. J. Syst. Evol. Microbiol.">
        <title>Zhongshania antarctica gen. nov., sp. nov. and Zhongshania guokunii sp. nov., gammaproteobacteria respectively isolated from coastal attached (fast) ice and surface seawater of the Antarctic.</title>
        <authorList>
            <person name="Li H.J."/>
            <person name="Zhang X.Y."/>
            <person name="Chen C.X."/>
            <person name="Zhang Y.J."/>
            <person name="Gao Z.M."/>
            <person name="Yu Y."/>
            <person name="Chen X.L."/>
            <person name="Chen B."/>
            <person name="Zhang Y.Z."/>
        </authorList>
    </citation>
    <scope>NUCLEOTIDE SEQUENCE [LARGE SCALE GENOMIC DNA]</scope>
    <source>
        <strain evidence="12 13">R06B22</strain>
    </source>
</reference>
<evidence type="ECO:0000256" key="4">
    <source>
        <dbReference type="ARBA" id="ARBA00022777"/>
    </source>
</evidence>
<feature type="binding site" evidence="6">
    <location>
        <position position="48"/>
    </location>
    <ligand>
        <name>ATP</name>
        <dbReference type="ChEBI" id="CHEBI:30616"/>
    </ligand>
</feature>
<dbReference type="InterPro" id="IPR024953">
    <property type="entry name" value="PP_kinase_middle"/>
</dbReference>
<evidence type="ECO:0000259" key="8">
    <source>
        <dbReference type="Pfam" id="PF02503"/>
    </source>
</evidence>
<accession>A0ABV3TSY2</accession>
<keyword evidence="3 6" id="KW-0547">Nucleotide-binding</keyword>
<comment type="similarity">
    <text evidence="6 7">Belongs to the polyphosphate kinase 1 (PPK1) family.</text>
</comment>
<dbReference type="Gene3D" id="1.20.58.310">
    <property type="entry name" value="Polyphosphate kinase N-terminal domain"/>
    <property type="match status" value="1"/>
</dbReference>
<proteinExistence type="inferred from homology"/>
<evidence type="ECO:0000259" key="11">
    <source>
        <dbReference type="Pfam" id="PF17941"/>
    </source>
</evidence>
<dbReference type="Proteomes" id="UP001557484">
    <property type="component" value="Unassembled WGS sequence"/>
</dbReference>
<feature type="domain" description="Polyphosphate kinase middle" evidence="8">
    <location>
        <begin position="121"/>
        <end position="304"/>
    </location>
</feature>
<dbReference type="RefSeq" id="WP_368374834.1">
    <property type="nucleotide sequence ID" value="NZ_JBFRYB010000001.1"/>
</dbReference>
<feature type="binding site" evidence="6">
    <location>
        <position position="563"/>
    </location>
    <ligand>
        <name>ATP</name>
        <dbReference type="ChEBI" id="CHEBI:30616"/>
    </ligand>
</feature>
<dbReference type="InterPro" id="IPR025200">
    <property type="entry name" value="PPK_C_dom2"/>
</dbReference>
<dbReference type="NCBIfam" id="NF003917">
    <property type="entry name" value="PRK05443.1-1"/>
    <property type="match status" value="1"/>
</dbReference>
<comment type="function">
    <text evidence="6 7">Catalyzes the reversible transfer of the terminal phosphate of ATP to form a long-chain polyphosphate (polyP).</text>
</comment>
<keyword evidence="2 6" id="KW-0808">Transferase</keyword>
<feature type="binding site" evidence="6">
    <location>
        <position position="591"/>
    </location>
    <ligand>
        <name>ATP</name>
        <dbReference type="ChEBI" id="CHEBI:30616"/>
    </ligand>
</feature>
<dbReference type="Gene3D" id="3.30.1840.10">
    <property type="entry name" value="Polyphosphate kinase middle domain"/>
    <property type="match status" value="1"/>
</dbReference>
<dbReference type="PANTHER" id="PTHR30218">
    <property type="entry name" value="POLYPHOSPHATE KINASE"/>
    <property type="match status" value="1"/>
</dbReference>
<keyword evidence="5 6" id="KW-0067">ATP-binding</keyword>
<dbReference type="InterPro" id="IPR025198">
    <property type="entry name" value="PPK_N_dom"/>
</dbReference>
<evidence type="ECO:0000256" key="7">
    <source>
        <dbReference type="RuleBase" id="RU003800"/>
    </source>
</evidence>
<dbReference type="CDD" id="cd09167">
    <property type="entry name" value="PLDc_EcPPK1_C2_like"/>
    <property type="match status" value="1"/>
</dbReference>
<keyword evidence="4 6" id="KW-0418">Kinase</keyword>
<dbReference type="PIRSF" id="PIRSF015589">
    <property type="entry name" value="PP_kinase"/>
    <property type="match status" value="1"/>
</dbReference>
<evidence type="ECO:0000313" key="12">
    <source>
        <dbReference type="EMBL" id="MEX1664713.1"/>
    </source>
</evidence>
<dbReference type="SUPFAM" id="SSF140356">
    <property type="entry name" value="PPK N-terminal domain-like"/>
    <property type="match status" value="1"/>
</dbReference>
<dbReference type="PANTHER" id="PTHR30218:SF0">
    <property type="entry name" value="POLYPHOSPHATE KINASE"/>
    <property type="match status" value="1"/>
</dbReference>